<dbReference type="InterPro" id="IPR000182">
    <property type="entry name" value="GNAT_dom"/>
</dbReference>
<protein>
    <submittedName>
        <fullName evidence="4">GNAT family N-acetyltransferase</fullName>
    </submittedName>
</protein>
<organism evidence="4 5">
    <name type="scientific">Dokdonia sinensis</name>
    <dbReference type="NCBI Taxonomy" id="2479847"/>
    <lineage>
        <taxon>Bacteria</taxon>
        <taxon>Pseudomonadati</taxon>
        <taxon>Bacteroidota</taxon>
        <taxon>Flavobacteriia</taxon>
        <taxon>Flavobacteriales</taxon>
        <taxon>Flavobacteriaceae</taxon>
        <taxon>Dokdonia</taxon>
    </lineage>
</organism>
<gene>
    <name evidence="4" type="ORF">EAX61_03750</name>
</gene>
<dbReference type="PANTHER" id="PTHR43877">
    <property type="entry name" value="AMINOALKYLPHOSPHONATE N-ACETYLTRANSFERASE-RELATED-RELATED"/>
    <property type="match status" value="1"/>
</dbReference>
<dbReference type="InterPro" id="IPR050832">
    <property type="entry name" value="Bact_Acetyltransf"/>
</dbReference>
<dbReference type="Proteomes" id="UP000281985">
    <property type="component" value="Unassembled WGS sequence"/>
</dbReference>
<evidence type="ECO:0000313" key="5">
    <source>
        <dbReference type="Proteomes" id="UP000281985"/>
    </source>
</evidence>
<evidence type="ECO:0000259" key="3">
    <source>
        <dbReference type="PROSITE" id="PS51186"/>
    </source>
</evidence>
<accession>A0A3M0GFK1</accession>
<dbReference type="EMBL" id="REFV01000002">
    <property type="protein sequence ID" value="RMB63510.1"/>
    <property type="molecule type" value="Genomic_DNA"/>
</dbReference>
<evidence type="ECO:0000256" key="1">
    <source>
        <dbReference type="ARBA" id="ARBA00022679"/>
    </source>
</evidence>
<dbReference type="PANTHER" id="PTHR43877:SF2">
    <property type="entry name" value="AMINOALKYLPHOSPHONATE N-ACETYLTRANSFERASE-RELATED"/>
    <property type="match status" value="1"/>
</dbReference>
<keyword evidence="2" id="KW-0012">Acyltransferase</keyword>
<evidence type="ECO:0000313" key="4">
    <source>
        <dbReference type="EMBL" id="RMB63510.1"/>
    </source>
</evidence>
<dbReference type="PROSITE" id="PS51186">
    <property type="entry name" value="GNAT"/>
    <property type="match status" value="1"/>
</dbReference>
<dbReference type="RefSeq" id="WP_121916313.1">
    <property type="nucleotide sequence ID" value="NZ_REFV01000002.1"/>
</dbReference>
<evidence type="ECO:0000256" key="2">
    <source>
        <dbReference type="ARBA" id="ARBA00023315"/>
    </source>
</evidence>
<dbReference type="OrthoDB" id="9800604at2"/>
<dbReference type="AlphaFoldDB" id="A0A3M0GFK1"/>
<keyword evidence="5" id="KW-1185">Reference proteome</keyword>
<keyword evidence="1 4" id="KW-0808">Transferase</keyword>
<sequence>MQNTSKTISQNLYLTPLTTGDQPQLFKLMQRIYPSAYGHYWKDDCSWYLESQYGKKNFEQELNSPGSEYYFVRSTKQARDEFREPASPAGRSVIGIFKIIKNCPYPPLEEDNALKVHRVYLDPAIQGQGIGKSVMVFAEKYAQKTGHSLIWLDAMDTHEQAQAFYKSLGYERSKVQHLDFPLLHDQYRPMWYMHKFL</sequence>
<name>A0A3M0GFK1_9FLAO</name>
<comment type="caution">
    <text evidence="4">The sequence shown here is derived from an EMBL/GenBank/DDBJ whole genome shotgun (WGS) entry which is preliminary data.</text>
</comment>
<dbReference type="Pfam" id="PF00583">
    <property type="entry name" value="Acetyltransf_1"/>
    <property type="match status" value="1"/>
</dbReference>
<proteinExistence type="predicted"/>
<dbReference type="Gene3D" id="3.40.630.30">
    <property type="match status" value="1"/>
</dbReference>
<feature type="domain" description="N-acetyltransferase" evidence="3">
    <location>
        <begin position="12"/>
        <end position="197"/>
    </location>
</feature>
<reference evidence="4 5" key="1">
    <citation type="submission" date="2018-10" db="EMBL/GenBank/DDBJ databases">
        <title>Dokdonia luteus sp. nov., isolated from sea water.</title>
        <authorList>
            <person name="Zhou L.Y."/>
            <person name="Du Z.J."/>
        </authorList>
    </citation>
    <scope>NUCLEOTIDE SEQUENCE [LARGE SCALE GENOMIC DNA]</scope>
    <source>
        <strain evidence="4 5">SH27</strain>
    </source>
</reference>
<dbReference type="InterPro" id="IPR016181">
    <property type="entry name" value="Acyl_CoA_acyltransferase"/>
</dbReference>
<dbReference type="GO" id="GO:0016747">
    <property type="term" value="F:acyltransferase activity, transferring groups other than amino-acyl groups"/>
    <property type="evidence" value="ECO:0007669"/>
    <property type="project" value="InterPro"/>
</dbReference>
<dbReference type="CDD" id="cd04301">
    <property type="entry name" value="NAT_SF"/>
    <property type="match status" value="1"/>
</dbReference>
<dbReference type="SUPFAM" id="SSF55729">
    <property type="entry name" value="Acyl-CoA N-acyltransferases (Nat)"/>
    <property type="match status" value="1"/>
</dbReference>